<dbReference type="STRING" id="269797.Mbar_A1678"/>
<organism evidence="2">
    <name type="scientific">Methanosarcina barkeri (strain Fusaro / DSM 804)</name>
    <dbReference type="NCBI Taxonomy" id="269797"/>
    <lineage>
        <taxon>Archaea</taxon>
        <taxon>Methanobacteriati</taxon>
        <taxon>Methanobacteriota</taxon>
        <taxon>Stenosarchaea group</taxon>
        <taxon>Methanomicrobia</taxon>
        <taxon>Methanosarcinales</taxon>
        <taxon>Methanosarcinaceae</taxon>
        <taxon>Methanosarcina</taxon>
    </lineage>
</organism>
<evidence type="ECO:0000259" key="1">
    <source>
        <dbReference type="Pfam" id="PF01909"/>
    </source>
</evidence>
<dbReference type="GO" id="GO:0016779">
    <property type="term" value="F:nucleotidyltransferase activity"/>
    <property type="evidence" value="ECO:0007669"/>
    <property type="project" value="InterPro"/>
</dbReference>
<evidence type="ECO:0000313" key="2">
    <source>
        <dbReference type="EMBL" id="AAZ70620.1"/>
    </source>
</evidence>
<dbReference type="Gene3D" id="3.30.460.10">
    <property type="entry name" value="Beta Polymerase, domain 2"/>
    <property type="match status" value="1"/>
</dbReference>
<feature type="domain" description="Polymerase nucleotidyl transferase" evidence="1">
    <location>
        <begin position="8"/>
        <end position="36"/>
    </location>
</feature>
<reference evidence="2" key="1">
    <citation type="submission" date="2006-06" db="EMBL/GenBank/DDBJ databases">
        <title>Complete sequence of chromosome 1 of Methanosarcina barkeri str. fusaro.</title>
        <authorList>
            <person name="Copeland A."/>
            <person name="Lucas S."/>
            <person name="Lapidus A."/>
            <person name="Barry K."/>
            <person name="Detter J.C."/>
            <person name="Glavina T."/>
            <person name="Hammon N."/>
            <person name="Israni S."/>
            <person name="Pitluck S."/>
            <person name="Goodwin L.A."/>
            <person name="Saunders E.H."/>
            <person name="Schmutz J."/>
            <person name="Larimer F."/>
            <person name="Land M."/>
            <person name="Anderson I."/>
            <person name="Richardson P."/>
        </authorList>
    </citation>
    <scope>NUCLEOTIDE SEQUENCE</scope>
    <source>
        <strain evidence="2">Fusaro</strain>
    </source>
</reference>
<dbReference type="KEGG" id="mba:Mbar_A1678"/>
<accession>Q46BX2</accession>
<dbReference type="InterPro" id="IPR002934">
    <property type="entry name" value="Polymerase_NTP_transf_dom"/>
</dbReference>
<dbReference type="EMBL" id="CP000099">
    <property type="protein sequence ID" value="AAZ70620.1"/>
    <property type="molecule type" value="Genomic_DNA"/>
</dbReference>
<name>Q46BX2_METBF</name>
<dbReference type="PaxDb" id="269797-Mbar_A1678"/>
<dbReference type="Pfam" id="PF01909">
    <property type="entry name" value="NTP_transf_2"/>
    <property type="match status" value="1"/>
</dbReference>
<proteinExistence type="predicted"/>
<dbReference type="HOGENOM" id="CLU_3263756_0_0_2"/>
<gene>
    <name evidence="2" type="ordered locus">Mbar_A1678</name>
</gene>
<dbReference type="InterPro" id="IPR043519">
    <property type="entry name" value="NT_sf"/>
</dbReference>
<dbReference type="SUPFAM" id="SSF81301">
    <property type="entry name" value="Nucleotidyltransferase"/>
    <property type="match status" value="1"/>
</dbReference>
<sequence length="41" mass="4714">MFENFSFLEKGGATKIAVFGSYARRRRKPKSDTDIIQLSFT</sequence>
<dbReference type="AlphaFoldDB" id="Q46BX2"/>
<protein>
    <submittedName>
        <fullName evidence="2">Nucleotidyltransferase</fullName>
    </submittedName>
</protein>
<dbReference type="eggNOG" id="arCOG01206">
    <property type="taxonomic scope" value="Archaea"/>
</dbReference>
<keyword evidence="2" id="KW-0808">Transferase</keyword>